<keyword evidence="2" id="KW-1185">Reference proteome</keyword>
<dbReference type="Proteomes" id="UP001054889">
    <property type="component" value="Unassembled WGS sequence"/>
</dbReference>
<dbReference type="Gene3D" id="2.120.10.30">
    <property type="entry name" value="TolB, C-terminal domain"/>
    <property type="match status" value="1"/>
</dbReference>
<reference evidence="1" key="1">
    <citation type="journal article" date="2018" name="DNA Res.">
        <title>Multiple hybrid de novo genome assembly of finger millet, an orphan allotetraploid crop.</title>
        <authorList>
            <person name="Hatakeyama M."/>
            <person name="Aluri S."/>
            <person name="Balachadran M.T."/>
            <person name="Sivarajan S.R."/>
            <person name="Patrignani A."/>
            <person name="Gruter S."/>
            <person name="Poveda L."/>
            <person name="Shimizu-Inatsugi R."/>
            <person name="Baeten J."/>
            <person name="Francoijs K.J."/>
            <person name="Nataraja K.N."/>
            <person name="Reddy Y.A.N."/>
            <person name="Phadnis S."/>
            <person name="Ravikumar R.L."/>
            <person name="Schlapbach R."/>
            <person name="Sreeman S.M."/>
            <person name="Shimizu K.K."/>
        </authorList>
    </citation>
    <scope>NUCLEOTIDE SEQUENCE</scope>
</reference>
<protein>
    <recommendedName>
        <fullName evidence="3">Glucose/Sorbosone dehydrogenase domain-containing protein</fullName>
    </recommendedName>
</protein>
<sequence>MFSRCNPFSAELFGTNSKSRMVPLLCYNTSSPSSAQSKDSTQEYCKQVWENCKNVTIVNSPFQPPLQEKAKLPSSPSKITDVWQTEKELCTSFGGSSDEQSHVSVEIQCHLALQNRCHHLKGLGPDDEEGAKPCQYQIVVSEYSAKISSSSVLMATSAAPYEVRRIFTMGMPYTGRYGGQILFGPTDGYLYIMIPDGGSKGDPFNFSQNKKSLMGKIVRLDIDGAQSKQSGYLFTDLYSSSMWTGIETPEGSGNYTSSVIPMSCSKNSPIACDSTAEPSFGYIFTFGDDNSKDIYI</sequence>
<dbReference type="EMBL" id="BQKI01000006">
    <property type="protein sequence ID" value="GJM96256.1"/>
    <property type="molecule type" value="Genomic_DNA"/>
</dbReference>
<dbReference type="InterPro" id="IPR011042">
    <property type="entry name" value="6-blade_b-propeller_TolB-like"/>
</dbReference>
<proteinExistence type="predicted"/>
<evidence type="ECO:0008006" key="3">
    <source>
        <dbReference type="Google" id="ProtNLM"/>
    </source>
</evidence>
<evidence type="ECO:0000313" key="1">
    <source>
        <dbReference type="EMBL" id="GJM96256.1"/>
    </source>
</evidence>
<dbReference type="PANTHER" id="PTHR19328:SF13">
    <property type="entry name" value="HIPL1 PROTEIN"/>
    <property type="match status" value="1"/>
</dbReference>
<accession>A0AAV5CDV9</accession>
<organism evidence="1 2">
    <name type="scientific">Eleusine coracana subsp. coracana</name>
    <dbReference type="NCBI Taxonomy" id="191504"/>
    <lineage>
        <taxon>Eukaryota</taxon>
        <taxon>Viridiplantae</taxon>
        <taxon>Streptophyta</taxon>
        <taxon>Embryophyta</taxon>
        <taxon>Tracheophyta</taxon>
        <taxon>Spermatophyta</taxon>
        <taxon>Magnoliopsida</taxon>
        <taxon>Liliopsida</taxon>
        <taxon>Poales</taxon>
        <taxon>Poaceae</taxon>
        <taxon>PACMAD clade</taxon>
        <taxon>Chloridoideae</taxon>
        <taxon>Cynodonteae</taxon>
        <taxon>Eleusininae</taxon>
        <taxon>Eleusine</taxon>
    </lineage>
</organism>
<name>A0AAV5CDV9_ELECO</name>
<reference evidence="1" key="2">
    <citation type="submission" date="2021-12" db="EMBL/GenBank/DDBJ databases">
        <title>Resequencing data analysis of finger millet.</title>
        <authorList>
            <person name="Hatakeyama M."/>
            <person name="Aluri S."/>
            <person name="Balachadran M.T."/>
            <person name="Sivarajan S.R."/>
            <person name="Poveda L."/>
            <person name="Shimizu-Inatsugi R."/>
            <person name="Schlapbach R."/>
            <person name="Sreeman S.M."/>
            <person name="Shimizu K.K."/>
        </authorList>
    </citation>
    <scope>NUCLEOTIDE SEQUENCE</scope>
</reference>
<gene>
    <name evidence="1" type="primary">ga13075</name>
    <name evidence="1" type="ORF">PR202_ga13075</name>
</gene>
<evidence type="ECO:0000313" key="2">
    <source>
        <dbReference type="Proteomes" id="UP001054889"/>
    </source>
</evidence>
<dbReference type="PANTHER" id="PTHR19328">
    <property type="entry name" value="HEDGEHOG-INTERACTING PROTEIN"/>
    <property type="match status" value="1"/>
</dbReference>
<dbReference type="AlphaFoldDB" id="A0AAV5CDV9"/>
<comment type="caution">
    <text evidence="1">The sequence shown here is derived from an EMBL/GenBank/DDBJ whole genome shotgun (WGS) entry which is preliminary data.</text>
</comment>